<dbReference type="InterPro" id="IPR015806">
    <property type="entry name" value="Pyrv_Knase_insert_dom_sf"/>
</dbReference>
<evidence type="ECO:0000313" key="16">
    <source>
        <dbReference type="EMBL" id="MBM6820886.1"/>
    </source>
</evidence>
<dbReference type="Pfam" id="PF00224">
    <property type="entry name" value="PK"/>
    <property type="match status" value="1"/>
</dbReference>
<comment type="cofactor">
    <cofactor evidence="1">
        <name>K(+)</name>
        <dbReference type="ChEBI" id="CHEBI:29103"/>
    </cofactor>
</comment>
<dbReference type="EMBL" id="JACJLL010000191">
    <property type="protein sequence ID" value="MBM6820886.1"/>
    <property type="molecule type" value="Genomic_DNA"/>
</dbReference>
<name>A0ABS2FLP4_9CLOT</name>
<feature type="domain" description="Pyruvate kinase barrel" evidence="15">
    <location>
        <begin position="2"/>
        <end position="326"/>
    </location>
</feature>
<dbReference type="GO" id="GO:0016301">
    <property type="term" value="F:kinase activity"/>
    <property type="evidence" value="ECO:0007669"/>
    <property type="project" value="UniProtKB-KW"/>
</dbReference>
<evidence type="ECO:0000256" key="10">
    <source>
        <dbReference type="ARBA" id="ARBA00022840"/>
    </source>
</evidence>
<evidence type="ECO:0000256" key="4">
    <source>
        <dbReference type="ARBA" id="ARBA00012142"/>
    </source>
</evidence>
<dbReference type="RefSeq" id="WP_195516339.1">
    <property type="nucleotide sequence ID" value="NZ_JACJLL010000191.1"/>
</dbReference>
<evidence type="ECO:0000256" key="13">
    <source>
        <dbReference type="ARBA" id="ARBA00023317"/>
    </source>
</evidence>
<evidence type="ECO:0000256" key="9">
    <source>
        <dbReference type="ARBA" id="ARBA00022777"/>
    </source>
</evidence>
<dbReference type="SUPFAM" id="SSF50800">
    <property type="entry name" value="PK beta-barrel domain-like"/>
    <property type="match status" value="1"/>
</dbReference>
<evidence type="ECO:0000256" key="3">
    <source>
        <dbReference type="ARBA" id="ARBA00008663"/>
    </source>
</evidence>
<keyword evidence="17" id="KW-1185">Reference proteome</keyword>
<evidence type="ECO:0000256" key="7">
    <source>
        <dbReference type="ARBA" id="ARBA00022723"/>
    </source>
</evidence>
<dbReference type="InterPro" id="IPR001697">
    <property type="entry name" value="Pyr_Knase"/>
</dbReference>
<dbReference type="SUPFAM" id="SSF51621">
    <property type="entry name" value="Phosphoenolpyruvate/pyruvate domain"/>
    <property type="match status" value="1"/>
</dbReference>
<dbReference type="Gene3D" id="2.40.33.10">
    <property type="entry name" value="PK beta-barrel domain-like"/>
    <property type="match status" value="1"/>
</dbReference>
<dbReference type="EC" id="2.7.1.40" evidence="4 14"/>
<keyword evidence="7" id="KW-0479">Metal-binding</keyword>
<evidence type="ECO:0000256" key="8">
    <source>
        <dbReference type="ARBA" id="ARBA00022741"/>
    </source>
</evidence>
<keyword evidence="10" id="KW-0067">ATP-binding</keyword>
<dbReference type="InterPro" id="IPR011037">
    <property type="entry name" value="Pyrv_Knase-like_insert_dom_sf"/>
</dbReference>
<keyword evidence="11 14" id="KW-0460">Magnesium</keyword>
<evidence type="ECO:0000256" key="6">
    <source>
        <dbReference type="ARBA" id="ARBA00022679"/>
    </source>
</evidence>
<comment type="catalytic activity">
    <reaction evidence="14">
        <text>pyruvate + ATP = phosphoenolpyruvate + ADP + H(+)</text>
        <dbReference type="Rhea" id="RHEA:18157"/>
        <dbReference type="ChEBI" id="CHEBI:15361"/>
        <dbReference type="ChEBI" id="CHEBI:15378"/>
        <dbReference type="ChEBI" id="CHEBI:30616"/>
        <dbReference type="ChEBI" id="CHEBI:58702"/>
        <dbReference type="ChEBI" id="CHEBI:456216"/>
        <dbReference type="EC" id="2.7.1.40"/>
    </reaction>
</comment>
<keyword evidence="13 16" id="KW-0670">Pyruvate</keyword>
<evidence type="ECO:0000256" key="5">
    <source>
        <dbReference type="ARBA" id="ARBA00018587"/>
    </source>
</evidence>
<evidence type="ECO:0000313" key="17">
    <source>
        <dbReference type="Proteomes" id="UP000767334"/>
    </source>
</evidence>
<dbReference type="PANTHER" id="PTHR11817">
    <property type="entry name" value="PYRUVATE KINASE"/>
    <property type="match status" value="1"/>
</dbReference>
<evidence type="ECO:0000256" key="14">
    <source>
        <dbReference type="RuleBase" id="RU000504"/>
    </source>
</evidence>
<evidence type="ECO:0000256" key="1">
    <source>
        <dbReference type="ARBA" id="ARBA00001958"/>
    </source>
</evidence>
<comment type="pathway">
    <text evidence="2 14">Carbohydrate degradation; glycolysis; pyruvate from D-glyceraldehyde 3-phosphate: step 5/5.</text>
</comment>
<evidence type="ECO:0000256" key="12">
    <source>
        <dbReference type="ARBA" id="ARBA00023152"/>
    </source>
</evidence>
<keyword evidence="8" id="KW-0547">Nucleotide-binding</keyword>
<evidence type="ECO:0000256" key="2">
    <source>
        <dbReference type="ARBA" id="ARBA00004997"/>
    </source>
</evidence>
<evidence type="ECO:0000259" key="15">
    <source>
        <dbReference type="Pfam" id="PF00224"/>
    </source>
</evidence>
<dbReference type="InterPro" id="IPR015793">
    <property type="entry name" value="Pyrv_Knase_brl"/>
</dbReference>
<dbReference type="Proteomes" id="UP000767334">
    <property type="component" value="Unassembled WGS sequence"/>
</dbReference>
<accession>A0ABS2FLP4</accession>
<dbReference type="PRINTS" id="PR01050">
    <property type="entry name" value="PYRUVTKNASE"/>
</dbReference>
<evidence type="ECO:0000256" key="11">
    <source>
        <dbReference type="ARBA" id="ARBA00022842"/>
    </source>
</evidence>
<organism evidence="16 17">
    <name type="scientific">Clostridium saudiense</name>
    <dbReference type="NCBI Taxonomy" id="1414720"/>
    <lineage>
        <taxon>Bacteria</taxon>
        <taxon>Bacillati</taxon>
        <taxon>Bacillota</taxon>
        <taxon>Clostridia</taxon>
        <taxon>Eubacteriales</taxon>
        <taxon>Clostridiaceae</taxon>
        <taxon>Clostridium</taxon>
    </lineage>
</organism>
<dbReference type="InterPro" id="IPR040442">
    <property type="entry name" value="Pyrv_kinase-like_dom_sf"/>
</dbReference>
<comment type="similarity">
    <text evidence="3 14">Belongs to the pyruvate kinase family.</text>
</comment>
<gene>
    <name evidence="16" type="ORF">H6A19_16340</name>
</gene>
<proteinExistence type="inferred from homology"/>
<keyword evidence="6 14" id="KW-0808">Transferase</keyword>
<dbReference type="Gene3D" id="3.20.20.60">
    <property type="entry name" value="Phosphoenolpyruvate-binding domains"/>
    <property type="match status" value="1"/>
</dbReference>
<reference evidence="16 17" key="1">
    <citation type="journal article" date="2021" name="Sci. Rep.">
        <title>The distribution of antibiotic resistance genes in chicken gut microbiota commensals.</title>
        <authorList>
            <person name="Juricova H."/>
            <person name="Matiasovicova J."/>
            <person name="Kubasova T."/>
            <person name="Cejkova D."/>
            <person name="Rychlik I."/>
        </authorList>
    </citation>
    <scope>NUCLEOTIDE SEQUENCE [LARGE SCALE GENOMIC DNA]</scope>
    <source>
        <strain evidence="16 17">An435</strain>
    </source>
</reference>
<protein>
    <recommendedName>
        <fullName evidence="5 14">Pyruvate kinase</fullName>
        <ecNumber evidence="4 14">2.7.1.40</ecNumber>
    </recommendedName>
</protein>
<keyword evidence="12 14" id="KW-0324">Glycolysis</keyword>
<dbReference type="InterPro" id="IPR015813">
    <property type="entry name" value="Pyrv/PenolPyrv_kinase-like_dom"/>
</dbReference>
<sequence>MKIIATIGPNSSNRKVLAELINNGVDIFRLNFSHFYESEFIKILNDSRSIKKDISIMADLCGKKVRVAENLKSVFKVYTNDIVYFCSSDVYSLIANNNDKSKIIPLNIKSEVIEKNDIKKISMKDGTMNFDIIDKDKIFLKAIAKDTGVVRGGKGCNIPGADLGENSLNDKDKENLKWAIDNNIDIIGQSYVESSRDILCVREYIKKVKGNQNDIKIFSKLETIIGLNNYKEIMNCSDGIVIARGDLVPECGMEISVEQEFELLKKLRDDKYNKEIIIATHVLDSMKSRLNSNINEIESIYTFINNGATGFLLAGETSIGKYPVQTAKLLNELIKRYKKY</sequence>
<keyword evidence="9 14" id="KW-0418">Kinase</keyword>
<comment type="caution">
    <text evidence="16">The sequence shown here is derived from an EMBL/GenBank/DDBJ whole genome shotgun (WGS) entry which is preliminary data.</text>
</comment>